<dbReference type="Pfam" id="PF00581">
    <property type="entry name" value="Rhodanese"/>
    <property type="match status" value="1"/>
</dbReference>
<dbReference type="Gene3D" id="3.40.250.10">
    <property type="entry name" value="Rhodanese-like domain"/>
    <property type="match status" value="1"/>
</dbReference>
<dbReference type="AlphaFoldDB" id="A0A7S2FP84"/>
<dbReference type="InterPro" id="IPR001763">
    <property type="entry name" value="Rhodanese-like_dom"/>
</dbReference>
<dbReference type="EMBL" id="HBGS01019275">
    <property type="protein sequence ID" value="CAD9406817.1"/>
    <property type="molecule type" value="Transcribed_RNA"/>
</dbReference>
<dbReference type="PROSITE" id="PS50206">
    <property type="entry name" value="RHODANESE_3"/>
    <property type="match status" value="1"/>
</dbReference>
<dbReference type="SUPFAM" id="SSF52821">
    <property type="entry name" value="Rhodanese/Cell cycle control phosphatase"/>
    <property type="match status" value="1"/>
</dbReference>
<evidence type="ECO:0000259" key="1">
    <source>
        <dbReference type="PROSITE" id="PS50206"/>
    </source>
</evidence>
<name>A0A7S2FP84_9STRA</name>
<evidence type="ECO:0000313" key="2">
    <source>
        <dbReference type="EMBL" id="CAD9406817.1"/>
    </source>
</evidence>
<feature type="domain" description="Rhodanese" evidence="1">
    <location>
        <begin position="15"/>
        <end position="96"/>
    </location>
</feature>
<organism evidence="2">
    <name type="scientific">Octactis speculum</name>
    <dbReference type="NCBI Taxonomy" id="3111310"/>
    <lineage>
        <taxon>Eukaryota</taxon>
        <taxon>Sar</taxon>
        <taxon>Stramenopiles</taxon>
        <taxon>Ochrophyta</taxon>
        <taxon>Dictyochophyceae</taxon>
        <taxon>Dictyochales</taxon>
        <taxon>Dictyochaceae</taxon>
        <taxon>Octactis</taxon>
    </lineage>
</organism>
<protein>
    <recommendedName>
        <fullName evidence="1">Rhodanese domain-containing protein</fullName>
    </recommendedName>
</protein>
<reference evidence="2" key="1">
    <citation type="submission" date="2021-01" db="EMBL/GenBank/DDBJ databases">
        <authorList>
            <person name="Corre E."/>
            <person name="Pelletier E."/>
            <person name="Niang G."/>
            <person name="Scheremetjew M."/>
            <person name="Finn R."/>
            <person name="Kale V."/>
            <person name="Holt S."/>
            <person name="Cochrane G."/>
            <person name="Meng A."/>
            <person name="Brown T."/>
            <person name="Cohen L."/>
        </authorList>
    </citation>
    <scope>NUCLEOTIDE SEQUENCE</scope>
    <source>
        <strain evidence="2">CCMP1381</strain>
    </source>
</reference>
<gene>
    <name evidence="2" type="ORF">DSPE1174_LOCUS10064</name>
</gene>
<sequence length="108" mass="11187">MAIPQTLAATQQQIVKAGVICLDCRGQAELEADPKVDGALHVSCPGGNTELVDKAIEEGLIPADKGTPIVAYCAAGGRAGRCLQRLAVLGYTDLVNGVNVQQMREALG</sequence>
<dbReference type="CDD" id="cd00158">
    <property type="entry name" value="RHOD"/>
    <property type="match status" value="1"/>
</dbReference>
<dbReference type="InterPro" id="IPR036873">
    <property type="entry name" value="Rhodanese-like_dom_sf"/>
</dbReference>
<accession>A0A7S2FP84</accession>
<proteinExistence type="predicted"/>